<feature type="region of interest" description="Disordered" evidence="1">
    <location>
        <begin position="149"/>
        <end position="186"/>
    </location>
</feature>
<dbReference type="Proteomes" id="UP001201812">
    <property type="component" value="Unassembled WGS sequence"/>
</dbReference>
<feature type="compositionally biased region" description="Basic and acidic residues" evidence="1">
    <location>
        <begin position="158"/>
        <end position="171"/>
    </location>
</feature>
<dbReference type="AlphaFoldDB" id="A0AAD4MG55"/>
<organism evidence="2 3">
    <name type="scientific">Ditylenchus destructor</name>
    <dbReference type="NCBI Taxonomy" id="166010"/>
    <lineage>
        <taxon>Eukaryota</taxon>
        <taxon>Metazoa</taxon>
        <taxon>Ecdysozoa</taxon>
        <taxon>Nematoda</taxon>
        <taxon>Chromadorea</taxon>
        <taxon>Rhabditida</taxon>
        <taxon>Tylenchina</taxon>
        <taxon>Tylenchomorpha</taxon>
        <taxon>Sphaerularioidea</taxon>
        <taxon>Anguinidae</taxon>
        <taxon>Anguininae</taxon>
        <taxon>Ditylenchus</taxon>
    </lineage>
</organism>
<comment type="caution">
    <text evidence="2">The sequence shown here is derived from an EMBL/GenBank/DDBJ whole genome shotgun (WGS) entry which is preliminary data.</text>
</comment>
<evidence type="ECO:0000256" key="1">
    <source>
        <dbReference type="SAM" id="MobiDB-lite"/>
    </source>
</evidence>
<reference evidence="2" key="1">
    <citation type="submission" date="2022-01" db="EMBL/GenBank/DDBJ databases">
        <title>Genome Sequence Resource for Two Populations of Ditylenchus destructor, the Migratory Endoparasitic Phytonematode.</title>
        <authorList>
            <person name="Zhang H."/>
            <person name="Lin R."/>
            <person name="Xie B."/>
        </authorList>
    </citation>
    <scope>NUCLEOTIDE SEQUENCE</scope>
    <source>
        <strain evidence="2">BazhouSP</strain>
    </source>
</reference>
<protein>
    <submittedName>
        <fullName evidence="2">Uncharacterized protein</fullName>
    </submittedName>
</protein>
<evidence type="ECO:0000313" key="3">
    <source>
        <dbReference type="Proteomes" id="UP001201812"/>
    </source>
</evidence>
<dbReference type="EMBL" id="JAKKPZ010000869">
    <property type="protein sequence ID" value="KAI1691784.1"/>
    <property type="molecule type" value="Genomic_DNA"/>
</dbReference>
<sequence>MPRPGRVPHQGRNGKLYGELADTRFELLRDGQGWLRAQQKFLGFWLKDLGELGRVQLDVVTVQGRQMLTARSHGQRVPVGERIEPTPLSNAWADTIGTYQVLNTHEPDAPLSGISVRLENGFLVIRGQLHDEPLTDYILLPVDNRPRGAGRQRLWPGRHREPPGQRPERLRLPLQRTDSPHNPLSL</sequence>
<gene>
    <name evidence="2" type="ORF">DdX_21633</name>
</gene>
<keyword evidence="3" id="KW-1185">Reference proteome</keyword>
<proteinExistence type="predicted"/>
<evidence type="ECO:0000313" key="2">
    <source>
        <dbReference type="EMBL" id="KAI1691784.1"/>
    </source>
</evidence>
<name>A0AAD4MG55_9BILA</name>
<accession>A0AAD4MG55</accession>